<dbReference type="InterPro" id="IPR022061">
    <property type="entry name" value="DUF3617"/>
</dbReference>
<gene>
    <name evidence="1" type="ORF">D6201_00090</name>
</gene>
<dbReference type="RefSeq" id="WP_120046857.1">
    <property type="nucleotide sequence ID" value="NZ_RAHX01000001.1"/>
</dbReference>
<accession>A0A419RQC2</accession>
<dbReference type="Pfam" id="PF12276">
    <property type="entry name" value="DUF3617"/>
    <property type="match status" value="1"/>
</dbReference>
<protein>
    <submittedName>
        <fullName evidence="1">DUF3617 domain-containing protein</fullName>
    </submittedName>
</protein>
<dbReference type="EMBL" id="RAHX01000001">
    <property type="protein sequence ID" value="RJY07966.1"/>
    <property type="molecule type" value="Genomic_DNA"/>
</dbReference>
<evidence type="ECO:0000313" key="2">
    <source>
        <dbReference type="Proteomes" id="UP000285232"/>
    </source>
</evidence>
<dbReference type="OrthoDB" id="7406515at2"/>
<organism evidence="1 2">
    <name type="scientific">Aurantiacibacter aquimixticola</name>
    <dbReference type="NCBI Taxonomy" id="1958945"/>
    <lineage>
        <taxon>Bacteria</taxon>
        <taxon>Pseudomonadati</taxon>
        <taxon>Pseudomonadota</taxon>
        <taxon>Alphaproteobacteria</taxon>
        <taxon>Sphingomonadales</taxon>
        <taxon>Erythrobacteraceae</taxon>
        <taxon>Aurantiacibacter</taxon>
    </lineage>
</organism>
<comment type="caution">
    <text evidence="1">The sequence shown here is derived from an EMBL/GenBank/DDBJ whole genome shotgun (WGS) entry which is preliminary data.</text>
</comment>
<reference evidence="1 2" key="1">
    <citation type="journal article" date="2017" name="Int. J. Syst. Evol. Microbiol.">
        <title>Erythrobacter aquimixticola sp. nov., isolated from the junction between the ocean and a freshwater spring.</title>
        <authorList>
            <person name="Park S."/>
            <person name="Jung Y.T."/>
            <person name="Choi S.J."/>
            <person name="Yoon J.H."/>
        </authorList>
    </citation>
    <scope>NUCLEOTIDE SEQUENCE [LARGE SCALE GENOMIC DNA]</scope>
    <source>
        <strain evidence="1 2">JSSK-14</strain>
    </source>
</reference>
<keyword evidence="2" id="KW-1185">Reference proteome</keyword>
<dbReference type="AlphaFoldDB" id="A0A419RQC2"/>
<dbReference type="Proteomes" id="UP000285232">
    <property type="component" value="Unassembled WGS sequence"/>
</dbReference>
<evidence type="ECO:0000313" key="1">
    <source>
        <dbReference type="EMBL" id="RJY07966.1"/>
    </source>
</evidence>
<proteinExistence type="predicted"/>
<sequence>MRFPTILAAASLLTLTSCGDSGTTVEDPSDPDQIAAAAENIARPQPGEYRTTGELVEVDLPGASEEEAQAMRAIMETGVAREQTFCVTEEDAEEGFTQFVSAMQDMPKTCSFSEFAINGENLNATMVCDDDAGSTGNVAFAGTVSETGSDMTMTMDMENAAEGQSMRIVMRNTTERVGDCAA</sequence>
<dbReference type="PROSITE" id="PS51257">
    <property type="entry name" value="PROKAR_LIPOPROTEIN"/>
    <property type="match status" value="1"/>
</dbReference>
<name>A0A419RQC2_9SPHN</name>